<sequence>MRSNRPFSSTDAAVEQLQCGGMQAHSTVKQPQWGGLAAVERGLAAAMGPSSSRNAAVCRRRARSSSRAAGLAAVERVK</sequence>
<comment type="caution">
    <text evidence="1">The sequence shown here is derived from an EMBL/GenBank/DDBJ whole genome shotgun (WGS) entry which is preliminary data.</text>
</comment>
<accession>A0A927CHH6</accession>
<dbReference type="EMBL" id="JACXIY010000008">
    <property type="protein sequence ID" value="MBD2868183.1"/>
    <property type="molecule type" value="Genomic_DNA"/>
</dbReference>
<dbReference type="Proteomes" id="UP000632125">
    <property type="component" value="Unassembled WGS sequence"/>
</dbReference>
<evidence type="ECO:0000313" key="1">
    <source>
        <dbReference type="EMBL" id="MBD2868183.1"/>
    </source>
</evidence>
<name>A0A927CHH6_9BACL</name>
<gene>
    <name evidence="1" type="ORF">IDH41_06325</name>
</gene>
<dbReference type="AlphaFoldDB" id="A0A927CHH6"/>
<keyword evidence="2" id="KW-1185">Reference proteome</keyword>
<reference evidence="1" key="1">
    <citation type="submission" date="2020-09" db="EMBL/GenBank/DDBJ databases">
        <title>A novel bacterium of genus Paenibacillus, isolated from South China Sea.</title>
        <authorList>
            <person name="Huang H."/>
            <person name="Mo K."/>
            <person name="Hu Y."/>
        </authorList>
    </citation>
    <scope>NUCLEOTIDE SEQUENCE</scope>
    <source>
        <strain evidence="1">IB182493</strain>
    </source>
</reference>
<proteinExistence type="predicted"/>
<protein>
    <submittedName>
        <fullName evidence="1">Uncharacterized protein</fullName>
    </submittedName>
</protein>
<evidence type="ECO:0000313" key="2">
    <source>
        <dbReference type="Proteomes" id="UP000632125"/>
    </source>
</evidence>
<organism evidence="1 2">
    <name type="scientific">Paenibacillus arenilitoris</name>
    <dbReference type="NCBI Taxonomy" id="2772299"/>
    <lineage>
        <taxon>Bacteria</taxon>
        <taxon>Bacillati</taxon>
        <taxon>Bacillota</taxon>
        <taxon>Bacilli</taxon>
        <taxon>Bacillales</taxon>
        <taxon>Paenibacillaceae</taxon>
        <taxon>Paenibacillus</taxon>
    </lineage>
</organism>
<dbReference type="RefSeq" id="WP_190859300.1">
    <property type="nucleotide sequence ID" value="NZ_JACXIY010000008.1"/>
</dbReference>